<keyword evidence="3" id="KW-1185">Reference proteome</keyword>
<name>A0ABQ5US68_9HYPH</name>
<sequence>MSANFWLVLASVLGGALIAAQGPIYARMALAFDSSIVATMLAFVIATTAISIIVLATRTPMPTMDQLATAPKWVWLGAFVGVFQVLVSIAAVPKLGVGPFVLLVVFGQVVAAQFYDQFGWFELEQRSINFKSTAGVLLMMAGLALVFSR</sequence>
<gene>
    <name evidence="2" type="ORF">GCM10007879_23580</name>
</gene>
<evidence type="ECO:0000313" key="2">
    <source>
        <dbReference type="EMBL" id="GLQ18109.1"/>
    </source>
</evidence>
<evidence type="ECO:0008006" key="4">
    <source>
        <dbReference type="Google" id="ProtNLM"/>
    </source>
</evidence>
<keyword evidence="1" id="KW-0472">Membrane</keyword>
<dbReference type="EMBL" id="BSNI01000002">
    <property type="protein sequence ID" value="GLQ18109.1"/>
    <property type="molecule type" value="Genomic_DNA"/>
</dbReference>
<dbReference type="PANTHER" id="PTHR34821">
    <property type="entry name" value="INNER MEMBRANE PROTEIN YDCZ"/>
    <property type="match status" value="1"/>
</dbReference>
<comment type="caution">
    <text evidence="2">The sequence shown here is derived from an EMBL/GenBank/DDBJ whole genome shotgun (WGS) entry which is preliminary data.</text>
</comment>
<evidence type="ECO:0000256" key="1">
    <source>
        <dbReference type="SAM" id="Phobius"/>
    </source>
</evidence>
<feature type="transmembrane region" description="Helical" evidence="1">
    <location>
        <begin position="128"/>
        <end position="147"/>
    </location>
</feature>
<dbReference type="Proteomes" id="UP001161405">
    <property type="component" value="Unassembled WGS sequence"/>
</dbReference>
<keyword evidence="1" id="KW-0812">Transmembrane</keyword>
<evidence type="ECO:0000313" key="3">
    <source>
        <dbReference type="Proteomes" id="UP001161405"/>
    </source>
</evidence>
<dbReference type="InterPro" id="IPR006750">
    <property type="entry name" value="YdcZ"/>
</dbReference>
<protein>
    <recommendedName>
        <fullName evidence="4">DMT family transporter</fullName>
    </recommendedName>
</protein>
<feature type="transmembrane region" description="Helical" evidence="1">
    <location>
        <begin position="97"/>
        <end position="116"/>
    </location>
</feature>
<dbReference type="Pfam" id="PF04657">
    <property type="entry name" value="DMT_YdcZ"/>
    <property type="match status" value="1"/>
</dbReference>
<accession>A0ABQ5US68</accession>
<organism evidence="2 3">
    <name type="scientific">Maritalea porphyrae</name>
    <dbReference type="NCBI Taxonomy" id="880732"/>
    <lineage>
        <taxon>Bacteria</taxon>
        <taxon>Pseudomonadati</taxon>
        <taxon>Pseudomonadota</taxon>
        <taxon>Alphaproteobacteria</taxon>
        <taxon>Hyphomicrobiales</taxon>
        <taxon>Devosiaceae</taxon>
        <taxon>Maritalea</taxon>
    </lineage>
</organism>
<feature type="transmembrane region" description="Helical" evidence="1">
    <location>
        <begin position="73"/>
        <end position="91"/>
    </location>
</feature>
<dbReference type="PANTHER" id="PTHR34821:SF2">
    <property type="entry name" value="INNER MEMBRANE PROTEIN YDCZ"/>
    <property type="match status" value="1"/>
</dbReference>
<reference evidence="2" key="2">
    <citation type="submission" date="2023-01" db="EMBL/GenBank/DDBJ databases">
        <title>Draft genome sequence of Maritalea porphyrae strain NBRC 107169.</title>
        <authorList>
            <person name="Sun Q."/>
            <person name="Mori K."/>
        </authorList>
    </citation>
    <scope>NUCLEOTIDE SEQUENCE</scope>
    <source>
        <strain evidence="2">NBRC 107169</strain>
    </source>
</reference>
<dbReference type="RefSeq" id="WP_284364753.1">
    <property type="nucleotide sequence ID" value="NZ_BSNI01000002.1"/>
</dbReference>
<reference evidence="2" key="1">
    <citation type="journal article" date="2014" name="Int. J. Syst. Evol. Microbiol.">
        <title>Complete genome of a new Firmicutes species belonging to the dominant human colonic microbiota ('Ruminococcus bicirculans') reveals two chromosomes and a selective capacity to utilize plant glucans.</title>
        <authorList>
            <consortium name="NISC Comparative Sequencing Program"/>
            <person name="Wegmann U."/>
            <person name="Louis P."/>
            <person name="Goesmann A."/>
            <person name="Henrissat B."/>
            <person name="Duncan S.H."/>
            <person name="Flint H.J."/>
        </authorList>
    </citation>
    <scope>NUCLEOTIDE SEQUENCE</scope>
    <source>
        <strain evidence="2">NBRC 107169</strain>
    </source>
</reference>
<keyword evidence="1" id="KW-1133">Transmembrane helix</keyword>
<proteinExistence type="predicted"/>
<feature type="transmembrane region" description="Helical" evidence="1">
    <location>
        <begin position="36"/>
        <end position="57"/>
    </location>
</feature>